<dbReference type="EMBL" id="CP036546">
    <property type="protein sequence ID" value="QCQ47688.1"/>
    <property type="molecule type" value="Genomic_DNA"/>
</dbReference>
<reference evidence="1 3" key="3">
    <citation type="submission" date="2019-03" db="EMBL/GenBank/DDBJ databases">
        <title>Complete genome assembly of MDR B. fragilis.</title>
        <authorList>
            <person name="Sydenham T.V."/>
            <person name="Hasman H."/>
            <person name="Justesen U.S."/>
        </authorList>
    </citation>
    <scope>NUCLEOTIDE SEQUENCE [LARGE SCALE GENOMIC DNA]</scope>
    <source>
        <strain evidence="1 3">DCMSKEJBY0001B</strain>
    </source>
</reference>
<organism evidence="2 4">
    <name type="scientific">Bacteroides fragilis</name>
    <dbReference type="NCBI Taxonomy" id="817"/>
    <lineage>
        <taxon>Bacteria</taxon>
        <taxon>Pseudomonadati</taxon>
        <taxon>Bacteroidota</taxon>
        <taxon>Bacteroidia</taxon>
        <taxon>Bacteroidales</taxon>
        <taxon>Bacteroidaceae</taxon>
        <taxon>Bacteroides</taxon>
    </lineage>
</organism>
<sequence length="63" mass="7246">MLTCFGVNAYLFSGKARLYRLKRAVLRLRKLLDMLLFPPVHPEKKLGESEERGISHLFDSLIG</sequence>
<gene>
    <name evidence="2" type="ORF">DW228_08280</name>
    <name evidence="1" type="ORF">EC80_022070</name>
</gene>
<name>A0A396BYU3_BACFG</name>
<reference evidence="2 4" key="2">
    <citation type="submission" date="2018-08" db="EMBL/GenBank/DDBJ databases">
        <title>A genome reference for cultivated species of the human gut microbiota.</title>
        <authorList>
            <person name="Zou Y."/>
            <person name="Xue W."/>
            <person name="Luo G."/>
        </authorList>
    </citation>
    <scope>NUCLEOTIDE SEQUENCE [LARGE SCALE GENOMIC DNA]</scope>
    <source>
        <strain evidence="2 4">AM18-6</strain>
    </source>
</reference>
<evidence type="ECO:0000313" key="4">
    <source>
        <dbReference type="Proteomes" id="UP000266644"/>
    </source>
</evidence>
<reference evidence="1" key="1">
    <citation type="book" date="2014" name="THE 24TH EUROPEAN CONGRESS OF CLINICAL MICROBIOLOGY AND INFECTIOUS DISEASES" publisher="ECCMID 2014" city="Barcelona, Spain">
        <title>Identification of resistance genes in three multidrug-resistant Bacteroides fragilis isolates by whole genome sequencing.</title>
        <editorList>
            <person name="Unknown"/>
            <person name="A."/>
        </editorList>
        <authorList>
            <person name="Sydenham T.V."/>
            <person name="Hasman H."/>
            <person name="Wang M."/>
            <person name="Soki J."/>
            <person name="Nagy E."/>
            <person name="Justesen U.S."/>
        </authorList>
    </citation>
    <scope>NUCLEOTIDE SEQUENCE</scope>
    <source>
        <strain evidence="1">DCMSKEJBY0001B</strain>
    </source>
</reference>
<dbReference type="Proteomes" id="UP000266644">
    <property type="component" value="Unassembled WGS sequence"/>
</dbReference>
<proteinExistence type="predicted"/>
<evidence type="ECO:0000313" key="1">
    <source>
        <dbReference type="EMBL" id="QCQ47688.1"/>
    </source>
</evidence>
<evidence type="ECO:0000313" key="3">
    <source>
        <dbReference type="Proteomes" id="UP000036847"/>
    </source>
</evidence>
<dbReference type="AlphaFoldDB" id="A0A396BYU3"/>
<dbReference type="EMBL" id="QRJE01000011">
    <property type="protein sequence ID" value="RHH12515.1"/>
    <property type="molecule type" value="Genomic_DNA"/>
</dbReference>
<accession>A0A396BYU3</accession>
<protein>
    <submittedName>
        <fullName evidence="2">Uncharacterized protein</fullName>
    </submittedName>
</protein>
<dbReference type="Proteomes" id="UP000036847">
    <property type="component" value="Chromosome"/>
</dbReference>
<evidence type="ECO:0000313" key="2">
    <source>
        <dbReference type="EMBL" id="RHH12515.1"/>
    </source>
</evidence>